<dbReference type="STRING" id="225324.SAMN02745126_03395"/>
<feature type="binding site" evidence="6">
    <location>
        <position position="137"/>
    </location>
    <ligand>
        <name>(6S)-5-formyl-5,6,7,8-tetrahydrofolate</name>
        <dbReference type="ChEBI" id="CHEBI:57457"/>
    </ligand>
</feature>
<keyword evidence="3 6" id="KW-0547">Nucleotide-binding</keyword>
<dbReference type="OrthoDB" id="9805918at2"/>
<dbReference type="CDD" id="cd14858">
    <property type="entry name" value="TrmE_N"/>
    <property type="match status" value="1"/>
</dbReference>
<dbReference type="GO" id="GO:0005525">
    <property type="term" value="F:GTP binding"/>
    <property type="evidence" value="ECO:0007669"/>
    <property type="project" value="UniProtKB-UniRule"/>
</dbReference>
<feature type="domain" description="TrmE-type G" evidence="8">
    <location>
        <begin position="232"/>
        <end position="389"/>
    </location>
</feature>
<dbReference type="NCBIfam" id="TIGR00450">
    <property type="entry name" value="mnmE_trmE_thdF"/>
    <property type="match status" value="1"/>
</dbReference>
<dbReference type="EC" id="3.6.-.-" evidence="6"/>
<dbReference type="GO" id="GO:0046872">
    <property type="term" value="F:metal ion binding"/>
    <property type="evidence" value="ECO:0007669"/>
    <property type="project" value="UniProtKB-KW"/>
</dbReference>
<dbReference type="SUPFAM" id="SSF116878">
    <property type="entry name" value="TrmE connector domain"/>
    <property type="match status" value="1"/>
</dbReference>
<keyword evidence="2 6" id="KW-0819">tRNA processing</keyword>
<dbReference type="InterPro" id="IPR004520">
    <property type="entry name" value="GTPase_MnmE"/>
</dbReference>
<feature type="binding site" evidence="6">
    <location>
        <position position="267"/>
    </location>
    <ligand>
        <name>Mg(2+)</name>
        <dbReference type="ChEBI" id="CHEBI:18420"/>
    </ligand>
</feature>
<dbReference type="InterPro" id="IPR006073">
    <property type="entry name" value="GTP-bd"/>
</dbReference>
<reference evidence="10" key="1">
    <citation type="submission" date="2017-02" db="EMBL/GenBank/DDBJ databases">
        <authorList>
            <person name="Varghese N."/>
            <person name="Submissions S."/>
        </authorList>
    </citation>
    <scope>NUCLEOTIDE SEQUENCE [LARGE SCALE GENOMIC DNA]</scope>
    <source>
        <strain evidence="10">ATCC 27094</strain>
    </source>
</reference>
<feature type="binding site" evidence="6">
    <location>
        <begin position="242"/>
        <end position="247"/>
    </location>
    <ligand>
        <name>GTP</name>
        <dbReference type="ChEBI" id="CHEBI:37565"/>
    </ligand>
</feature>
<proteinExistence type="inferred from homology"/>
<comment type="function">
    <text evidence="6">Exhibits a very high intrinsic GTPase hydrolysis rate. Involved in the addition of a carboxymethylaminomethyl (cmnm) group at the wobble position (U34) of certain tRNAs, forming tRNA-cmnm(5)s(2)U34.</text>
</comment>
<dbReference type="Proteomes" id="UP000190092">
    <property type="component" value="Unassembled WGS sequence"/>
</dbReference>
<feature type="binding site" evidence="6">
    <location>
        <position position="26"/>
    </location>
    <ligand>
        <name>(6S)-5-formyl-5,6,7,8-tetrahydrofolate</name>
        <dbReference type="ChEBI" id="CHEBI:57457"/>
    </ligand>
</feature>
<dbReference type="InterPro" id="IPR027368">
    <property type="entry name" value="MnmE_dom2"/>
</dbReference>
<keyword evidence="4 6" id="KW-0630">Potassium</keyword>
<protein>
    <recommendedName>
        <fullName evidence="6">tRNA modification GTPase MnmE</fullName>
        <ecNumber evidence="6">3.6.-.-</ecNumber>
    </recommendedName>
</protein>
<feature type="binding site" evidence="6">
    <location>
        <position position="97"/>
    </location>
    <ligand>
        <name>(6S)-5-formyl-5,6,7,8-tetrahydrofolate</name>
        <dbReference type="ChEBI" id="CHEBI:57457"/>
    </ligand>
</feature>
<dbReference type="InterPro" id="IPR027417">
    <property type="entry name" value="P-loop_NTPase"/>
</dbReference>
<feature type="binding site" evidence="6">
    <location>
        <begin position="370"/>
        <end position="372"/>
    </location>
    <ligand>
        <name>GTP</name>
        <dbReference type="ChEBI" id="CHEBI:37565"/>
    </ligand>
</feature>
<dbReference type="PROSITE" id="PS51709">
    <property type="entry name" value="G_TRME"/>
    <property type="match status" value="1"/>
</dbReference>
<dbReference type="Pfam" id="PF10396">
    <property type="entry name" value="TrmE_N"/>
    <property type="match status" value="1"/>
</dbReference>
<dbReference type="NCBIfam" id="NF003661">
    <property type="entry name" value="PRK05291.1-3"/>
    <property type="match status" value="1"/>
</dbReference>
<gene>
    <name evidence="6" type="primary">mnmE</name>
    <name evidence="6" type="synonym">trmE</name>
    <name evidence="9" type="ORF">SAMN02745126_03395</name>
</gene>
<organism evidence="9 10">
    <name type="scientific">Enhydrobacter aerosaccus</name>
    <dbReference type="NCBI Taxonomy" id="225324"/>
    <lineage>
        <taxon>Bacteria</taxon>
        <taxon>Pseudomonadati</taxon>
        <taxon>Pseudomonadota</taxon>
        <taxon>Alphaproteobacteria</taxon>
        <taxon>Hyphomicrobiales</taxon>
        <taxon>Enhydrobacter</taxon>
    </lineage>
</organism>
<sequence length="464" mass="50323">MDGSTIYALGTPAPTLVRPGALAVIRLSGPRAADALVFLTERRAFERGYSARDPALPPPRHMALRTILDPVTGEVIDRGLVVWFEAPRSETGESMAELHLHGGRAVVNGTLAAIQKLGFCRLAEPGEFTRRAFEHNKLDLTQAEAIADLVAAETDQQRRQALQQMDGALHRLYEEWRTLGLRALAHLEAAIDFPDEDLPVGIADEVRTEITHLRSEIAAHLEDRRGERLREGLSIAIIGPPNAGKSSLLNLLAQREAAIVSETAGTTRDVIEVHLDLGGWPVVLADTAGLRATSDVIEQEGVRRAQARAEAADLRLLVLDATTDWRAEMTELTARGTRWDPTHDIVVVNKVDVAPIDAAPVDAVDVVPLSARSGSGLPELLVRLQHSAGLLMEQGAGAPPLTRVRHREALIEAVAALDRALHAPEVALAAEDLRLAMRAIGRITGTVRIDELLDVIFRDFCIGK</sequence>
<dbReference type="SUPFAM" id="SSF52540">
    <property type="entry name" value="P-loop containing nucleoside triphosphate hydrolases"/>
    <property type="match status" value="1"/>
</dbReference>
<evidence type="ECO:0000256" key="2">
    <source>
        <dbReference type="ARBA" id="ARBA00022694"/>
    </source>
</evidence>
<name>A0A1T4QRL8_9HYPH</name>
<comment type="cofactor">
    <cofactor evidence="6">
        <name>K(+)</name>
        <dbReference type="ChEBI" id="CHEBI:29103"/>
    </cofactor>
    <text evidence="6">Binds 1 potassium ion per subunit.</text>
</comment>
<keyword evidence="5 6" id="KW-0342">GTP-binding</keyword>
<dbReference type="Gene3D" id="1.20.120.430">
    <property type="entry name" value="tRNA modification GTPase MnmE domain 2"/>
    <property type="match status" value="1"/>
</dbReference>
<dbReference type="AlphaFoldDB" id="A0A1T4QRL8"/>
<dbReference type="GO" id="GO:0030488">
    <property type="term" value="P:tRNA methylation"/>
    <property type="evidence" value="ECO:0007669"/>
    <property type="project" value="TreeGrafter"/>
</dbReference>
<feature type="binding site" evidence="6">
    <location>
        <begin position="261"/>
        <end position="267"/>
    </location>
    <ligand>
        <name>GTP</name>
        <dbReference type="ChEBI" id="CHEBI:37565"/>
    </ligand>
</feature>
<evidence type="ECO:0000256" key="1">
    <source>
        <dbReference type="ARBA" id="ARBA00011043"/>
    </source>
</evidence>
<keyword evidence="10" id="KW-1185">Reference proteome</keyword>
<evidence type="ECO:0000256" key="4">
    <source>
        <dbReference type="ARBA" id="ARBA00022958"/>
    </source>
</evidence>
<dbReference type="EMBL" id="FUWJ01000003">
    <property type="protein sequence ID" value="SKA06257.1"/>
    <property type="molecule type" value="Genomic_DNA"/>
</dbReference>
<feature type="binding site" evidence="6">
    <location>
        <position position="246"/>
    </location>
    <ligand>
        <name>Mg(2+)</name>
        <dbReference type="ChEBI" id="CHEBI:18420"/>
    </ligand>
</feature>
<evidence type="ECO:0000256" key="6">
    <source>
        <dbReference type="HAMAP-Rule" id="MF_00379"/>
    </source>
</evidence>
<dbReference type="GO" id="GO:0003924">
    <property type="term" value="F:GTPase activity"/>
    <property type="evidence" value="ECO:0007669"/>
    <property type="project" value="UniProtKB-UniRule"/>
</dbReference>
<dbReference type="InterPro" id="IPR027266">
    <property type="entry name" value="TrmE/GcvT-like"/>
</dbReference>
<dbReference type="CDD" id="cd04164">
    <property type="entry name" value="trmE"/>
    <property type="match status" value="1"/>
</dbReference>
<dbReference type="InterPro" id="IPR025867">
    <property type="entry name" value="MnmE_helical"/>
</dbReference>
<dbReference type="PANTHER" id="PTHR42714:SF2">
    <property type="entry name" value="TRNA MODIFICATION GTPASE GTPBP3, MITOCHONDRIAL"/>
    <property type="match status" value="1"/>
</dbReference>
<keyword evidence="6" id="KW-0963">Cytoplasm</keyword>
<dbReference type="Pfam" id="PF12631">
    <property type="entry name" value="MnmE_helical"/>
    <property type="match status" value="1"/>
</dbReference>
<evidence type="ECO:0000313" key="10">
    <source>
        <dbReference type="Proteomes" id="UP000190092"/>
    </source>
</evidence>
<dbReference type="Gene3D" id="3.40.50.300">
    <property type="entry name" value="P-loop containing nucleotide triphosphate hydrolases"/>
    <property type="match status" value="1"/>
</dbReference>
<feature type="binding site" evidence="6">
    <location>
        <position position="464"/>
    </location>
    <ligand>
        <name>(6S)-5-formyl-5,6,7,8-tetrahydrofolate</name>
        <dbReference type="ChEBI" id="CHEBI:57457"/>
    </ligand>
</feature>
<evidence type="ECO:0000256" key="3">
    <source>
        <dbReference type="ARBA" id="ARBA00022741"/>
    </source>
</evidence>
<dbReference type="NCBIfam" id="TIGR00231">
    <property type="entry name" value="small_GTP"/>
    <property type="match status" value="1"/>
</dbReference>
<comment type="caution">
    <text evidence="6">Lacks conserved residue(s) required for the propagation of feature annotation.</text>
</comment>
<keyword evidence="6" id="KW-0378">Hydrolase</keyword>
<accession>A0A1T4QRL8</accession>
<evidence type="ECO:0000256" key="7">
    <source>
        <dbReference type="RuleBase" id="RU003313"/>
    </source>
</evidence>
<evidence type="ECO:0000313" key="9">
    <source>
        <dbReference type="EMBL" id="SKA06257.1"/>
    </source>
</evidence>
<keyword evidence="6" id="KW-0460">Magnesium</keyword>
<dbReference type="InterPro" id="IPR018948">
    <property type="entry name" value="GTP-bd_TrmE_N"/>
</dbReference>
<dbReference type="InterPro" id="IPR031168">
    <property type="entry name" value="G_TrmE"/>
</dbReference>
<comment type="subcellular location">
    <subcellularLocation>
        <location evidence="6">Cytoplasm</location>
    </subcellularLocation>
</comment>
<evidence type="ECO:0000256" key="5">
    <source>
        <dbReference type="ARBA" id="ARBA00023134"/>
    </source>
</evidence>
<keyword evidence="6" id="KW-0479">Metal-binding</keyword>
<dbReference type="Gene3D" id="3.30.1360.120">
    <property type="entry name" value="Probable tRNA modification gtpase trme, domain 1"/>
    <property type="match status" value="1"/>
</dbReference>
<dbReference type="HAMAP" id="MF_00379">
    <property type="entry name" value="GTPase_MnmE"/>
    <property type="match status" value="1"/>
</dbReference>
<dbReference type="GO" id="GO:0005737">
    <property type="term" value="C:cytoplasm"/>
    <property type="evidence" value="ECO:0007669"/>
    <property type="project" value="UniProtKB-SubCell"/>
</dbReference>
<comment type="similarity">
    <text evidence="1 6 7">Belongs to the TRAFAC class TrmE-Era-EngA-EngB-Septin-like GTPase superfamily. TrmE GTPase family.</text>
</comment>
<dbReference type="InterPro" id="IPR005225">
    <property type="entry name" value="Small_GTP-bd"/>
</dbReference>
<dbReference type="SUPFAM" id="SSF103025">
    <property type="entry name" value="Folate-binding domain"/>
    <property type="match status" value="1"/>
</dbReference>
<dbReference type="Pfam" id="PF01926">
    <property type="entry name" value="MMR_HSR1"/>
    <property type="match status" value="1"/>
</dbReference>
<evidence type="ECO:0000259" key="8">
    <source>
        <dbReference type="PROSITE" id="PS51709"/>
    </source>
</evidence>
<dbReference type="GO" id="GO:0002098">
    <property type="term" value="P:tRNA wobble uridine modification"/>
    <property type="evidence" value="ECO:0007669"/>
    <property type="project" value="TreeGrafter"/>
</dbReference>
<dbReference type="RefSeq" id="WP_085935071.1">
    <property type="nucleotide sequence ID" value="NZ_FUWJ01000003.1"/>
</dbReference>
<feature type="binding site" evidence="6">
    <location>
        <begin position="286"/>
        <end position="289"/>
    </location>
    <ligand>
        <name>GTP</name>
        <dbReference type="ChEBI" id="CHEBI:37565"/>
    </ligand>
</feature>
<comment type="subunit">
    <text evidence="6">Homodimer. Heterotetramer of two MnmE and two MnmG subunits.</text>
</comment>
<dbReference type="PANTHER" id="PTHR42714">
    <property type="entry name" value="TRNA MODIFICATION GTPASE GTPBP3"/>
    <property type="match status" value="1"/>
</dbReference>